<keyword evidence="2 4" id="KW-0863">Zinc-finger</keyword>
<dbReference type="Pfam" id="PF13639">
    <property type="entry name" value="zf-RING_2"/>
    <property type="match status" value="1"/>
</dbReference>
<gene>
    <name evidence="6" type="ORF">C24_LOCUS9241</name>
</gene>
<evidence type="ECO:0000313" key="6">
    <source>
        <dbReference type="EMBL" id="CAA0373378.1"/>
    </source>
</evidence>
<dbReference type="CDD" id="cd16454">
    <property type="entry name" value="RING-H2_PA-TM-RING"/>
    <property type="match status" value="1"/>
</dbReference>
<dbReference type="EMBL" id="CACSHJ010000088">
    <property type="protein sequence ID" value="CAA0373378.1"/>
    <property type="molecule type" value="Genomic_DNA"/>
</dbReference>
<dbReference type="InterPro" id="IPR001841">
    <property type="entry name" value="Znf_RING"/>
</dbReference>
<dbReference type="ExpressionAtlas" id="A0A5S9X305">
    <property type="expression patterns" value="baseline and differential"/>
</dbReference>
<keyword evidence="3" id="KW-0862">Zinc</keyword>
<dbReference type="SMART" id="SM00184">
    <property type="entry name" value="RING"/>
    <property type="match status" value="1"/>
</dbReference>
<protein>
    <recommendedName>
        <fullName evidence="5">RING-type domain-containing protein</fullName>
    </recommendedName>
</protein>
<dbReference type="OrthoDB" id="1044861at2759"/>
<evidence type="ECO:0000256" key="2">
    <source>
        <dbReference type="ARBA" id="ARBA00022771"/>
    </source>
</evidence>
<evidence type="ECO:0000256" key="3">
    <source>
        <dbReference type="ARBA" id="ARBA00022833"/>
    </source>
</evidence>
<dbReference type="Gene3D" id="3.30.40.10">
    <property type="entry name" value="Zinc/RING finger domain, C3HC4 (zinc finger)"/>
    <property type="match status" value="1"/>
</dbReference>
<dbReference type="AlphaFoldDB" id="A0A5S9X305"/>
<dbReference type="PANTHER" id="PTHR45931:SF13">
    <property type="entry name" value="GENOME ASSEMBLY, CHROMOSOME: A05"/>
    <property type="match status" value="1"/>
</dbReference>
<feature type="domain" description="RING-type" evidence="5">
    <location>
        <begin position="274"/>
        <end position="315"/>
    </location>
</feature>
<keyword evidence="1" id="KW-0479">Metal-binding</keyword>
<sequence>MRGDSKQEGDEESKLTVSCANDVEGIRVRKRGDSREEEAKGFKSLNWNWDFQRKIAPTDVFHVLLELYRFVDELTSSDDYTPACALRVSMTLTTVIPPGQTEEASPSDHAEEVDQVSLNEDLGLEVENDANFFYGESSSSQPGQGVPFYELPHLRYEHDVNFSYGEASSSQLGGFVPFHGLPYLGYEQDPNVFYGQASPYQPQEVLFHWLPRYEHDFDHQTEEAFHPQFEQVLQASFNETNTARLKPASKLAVESLNRKTYKKASDVVGENEMCSICLEEFDDGRSIVALPCGHEFDDECALKWFETNHDCPLCRFKLPCEDQ</sequence>
<proteinExistence type="predicted"/>
<dbReference type="GO" id="GO:0008270">
    <property type="term" value="F:zinc ion binding"/>
    <property type="evidence" value="ECO:0007669"/>
    <property type="project" value="UniProtKB-KW"/>
</dbReference>
<evidence type="ECO:0000256" key="4">
    <source>
        <dbReference type="PROSITE-ProRule" id="PRU00175"/>
    </source>
</evidence>
<dbReference type="PANTHER" id="PTHR45931">
    <property type="entry name" value="SI:CH211-59O9.10"/>
    <property type="match status" value="1"/>
</dbReference>
<dbReference type="InterPro" id="IPR051834">
    <property type="entry name" value="RING_finger_E3_ligase"/>
</dbReference>
<evidence type="ECO:0000256" key="1">
    <source>
        <dbReference type="ARBA" id="ARBA00022723"/>
    </source>
</evidence>
<accession>A0A5S9X305</accession>
<dbReference type="Proteomes" id="UP000434276">
    <property type="component" value="Unassembled WGS sequence"/>
</dbReference>
<dbReference type="InterPro" id="IPR013083">
    <property type="entry name" value="Znf_RING/FYVE/PHD"/>
</dbReference>
<dbReference type="PROSITE" id="PS50089">
    <property type="entry name" value="ZF_RING_2"/>
    <property type="match status" value="1"/>
</dbReference>
<name>A0A5S9X305_ARATH</name>
<organism evidence="6 7">
    <name type="scientific">Arabidopsis thaliana</name>
    <name type="common">Mouse-ear cress</name>
    <dbReference type="NCBI Taxonomy" id="3702"/>
    <lineage>
        <taxon>Eukaryota</taxon>
        <taxon>Viridiplantae</taxon>
        <taxon>Streptophyta</taxon>
        <taxon>Embryophyta</taxon>
        <taxon>Tracheophyta</taxon>
        <taxon>Spermatophyta</taxon>
        <taxon>Magnoliopsida</taxon>
        <taxon>eudicotyledons</taxon>
        <taxon>Gunneridae</taxon>
        <taxon>Pentapetalae</taxon>
        <taxon>rosids</taxon>
        <taxon>malvids</taxon>
        <taxon>Brassicales</taxon>
        <taxon>Brassicaceae</taxon>
        <taxon>Camelineae</taxon>
        <taxon>Arabidopsis</taxon>
    </lineage>
</organism>
<dbReference type="SUPFAM" id="SSF57850">
    <property type="entry name" value="RING/U-box"/>
    <property type="match status" value="1"/>
</dbReference>
<evidence type="ECO:0000313" key="7">
    <source>
        <dbReference type="Proteomes" id="UP000434276"/>
    </source>
</evidence>
<evidence type="ECO:0000259" key="5">
    <source>
        <dbReference type="PROSITE" id="PS50089"/>
    </source>
</evidence>
<reference evidence="6 7" key="1">
    <citation type="submission" date="2019-12" db="EMBL/GenBank/DDBJ databases">
        <authorList>
            <person name="Jiao W.-B."/>
            <person name="Schneeberger K."/>
        </authorList>
    </citation>
    <scope>NUCLEOTIDE SEQUENCE [LARGE SCALE GENOMIC DNA]</scope>
    <source>
        <strain evidence="7">cv. C24</strain>
    </source>
</reference>